<proteinExistence type="predicted"/>
<dbReference type="InterPro" id="IPR003615">
    <property type="entry name" value="HNH_nuc"/>
</dbReference>
<keyword evidence="1" id="KW-0378">Hydrolase</keyword>
<sequence length="261" mass="30407">MENERMGIKWSREETILAFDLYCRTPFRKISQGNPEIIELAQLLGRTPGAVGLKMHNLAHYDPELQKRNITAMAHGSKLDGEIFSEFSMDWTNLSYQAQLIRAKIQNKDISEVIDLGDLDEIPTGKYRDYVMKTRVGQYFFRMTVLNSYENRCCITGLKRPELLVASHIKPWRVSDERTERTNPTNGLCLNSLHDKAFDRGLITLDKNYKIIVSKKLKDTEMDLETKNWIMGYADHQIILPDKFLPGKKFIEYHNDVIFQR</sequence>
<dbReference type="Proteomes" id="UP001055091">
    <property type="component" value="Unassembled WGS sequence"/>
</dbReference>
<gene>
    <name evidence="1" type="ORF">CE91St55_07410</name>
</gene>
<dbReference type="GeneID" id="93147329"/>
<dbReference type="AlphaFoldDB" id="A0A413L8Y4"/>
<organism evidence="1 2">
    <name type="scientific">Hungatella hathewayi</name>
    <dbReference type="NCBI Taxonomy" id="154046"/>
    <lineage>
        <taxon>Bacteria</taxon>
        <taxon>Bacillati</taxon>
        <taxon>Bacillota</taxon>
        <taxon>Clostridia</taxon>
        <taxon>Lachnospirales</taxon>
        <taxon>Lachnospiraceae</taxon>
        <taxon>Hungatella</taxon>
    </lineage>
</organism>
<name>A0A413L8Y4_9FIRM</name>
<dbReference type="RefSeq" id="WP_006772165.1">
    <property type="nucleotide sequence ID" value="NZ_BQNJ01000001.1"/>
</dbReference>
<keyword evidence="1" id="KW-0255">Endonuclease</keyword>
<dbReference type="EMBL" id="BQNJ01000001">
    <property type="protein sequence ID" value="GKG98759.1"/>
    <property type="molecule type" value="Genomic_DNA"/>
</dbReference>
<dbReference type="Pfam" id="PF13391">
    <property type="entry name" value="HNH_2"/>
    <property type="match status" value="1"/>
</dbReference>
<dbReference type="GO" id="GO:0004519">
    <property type="term" value="F:endonuclease activity"/>
    <property type="evidence" value="ECO:0007669"/>
    <property type="project" value="UniProtKB-KW"/>
</dbReference>
<evidence type="ECO:0000313" key="1">
    <source>
        <dbReference type="EMBL" id="GKG98759.1"/>
    </source>
</evidence>
<evidence type="ECO:0000313" key="2">
    <source>
        <dbReference type="Proteomes" id="UP001055091"/>
    </source>
</evidence>
<reference evidence="1" key="1">
    <citation type="submission" date="2022-01" db="EMBL/GenBank/DDBJ databases">
        <title>Novel bile acid biosynthetic pathways are enriched in the microbiome of centenarians.</title>
        <authorList>
            <person name="Sato Y."/>
            <person name="Atarashi K."/>
            <person name="Plichta R.D."/>
            <person name="Arai Y."/>
            <person name="Sasajima S."/>
            <person name="Kearney M.S."/>
            <person name="Suda W."/>
            <person name="Takeshita K."/>
            <person name="Sasaki T."/>
            <person name="Okamoto S."/>
            <person name="Skelly N.A."/>
            <person name="Okamura Y."/>
            <person name="Vlamakis H."/>
            <person name="Li Y."/>
            <person name="Tanoue T."/>
            <person name="Takei H."/>
            <person name="Nittono H."/>
            <person name="Narushima S."/>
            <person name="Irie J."/>
            <person name="Itoh H."/>
            <person name="Moriya K."/>
            <person name="Sugiura Y."/>
            <person name="Suematsu M."/>
            <person name="Moritoki N."/>
            <person name="Shibata S."/>
            <person name="Littman R.D."/>
            <person name="Fischbach A.M."/>
            <person name="Uwamino Y."/>
            <person name="Inoue T."/>
            <person name="Honda A."/>
            <person name="Hattori M."/>
            <person name="Murai T."/>
            <person name="Xavier J.R."/>
            <person name="Hirose N."/>
            <person name="Honda K."/>
        </authorList>
    </citation>
    <scope>NUCLEOTIDE SEQUENCE</scope>
    <source>
        <strain evidence="1">CE91-St55</strain>
    </source>
</reference>
<protein>
    <submittedName>
        <fullName evidence="1">Endonuclease</fullName>
    </submittedName>
</protein>
<accession>A0A413L8Y4</accession>
<comment type="caution">
    <text evidence="1">The sequence shown here is derived from an EMBL/GenBank/DDBJ whole genome shotgun (WGS) entry which is preliminary data.</text>
</comment>
<keyword evidence="1" id="KW-0540">Nuclease</keyword>